<dbReference type="Pfam" id="PF15831">
    <property type="entry name" value="SMIM5_18_22"/>
    <property type="match status" value="1"/>
</dbReference>
<name>A0A8B9H7E5_ASTMX</name>
<proteinExistence type="predicted"/>
<dbReference type="CDD" id="cd20255">
    <property type="entry name" value="CASIMO1_SMIM22"/>
    <property type="match status" value="1"/>
</dbReference>
<evidence type="ECO:0000256" key="2">
    <source>
        <dbReference type="ARBA" id="ARBA00022692"/>
    </source>
</evidence>
<evidence type="ECO:0000256" key="4">
    <source>
        <dbReference type="ARBA" id="ARBA00023136"/>
    </source>
</evidence>
<evidence type="ECO:0000313" key="6">
    <source>
        <dbReference type="Proteomes" id="UP000694621"/>
    </source>
</evidence>
<dbReference type="Proteomes" id="UP000694621">
    <property type="component" value="Unplaced"/>
</dbReference>
<evidence type="ECO:0000313" key="5">
    <source>
        <dbReference type="Ensembl" id="ENSAMXP00005008982.1"/>
    </source>
</evidence>
<dbReference type="Ensembl" id="ENSAMXT00005010022.1">
    <property type="protein sequence ID" value="ENSAMXP00005008982.1"/>
    <property type="gene ID" value="ENSAMXG00005005134.1"/>
</dbReference>
<reference evidence="5" key="1">
    <citation type="submission" date="2025-08" db="UniProtKB">
        <authorList>
            <consortium name="Ensembl"/>
        </authorList>
    </citation>
    <scope>IDENTIFICATION</scope>
</reference>
<keyword evidence="2" id="KW-0812">Transmembrane</keyword>
<keyword evidence="4" id="KW-0472">Membrane</keyword>
<dbReference type="InterPro" id="IPR031671">
    <property type="entry name" value="SMIM5/18/22"/>
</dbReference>
<accession>A0A8B9H7E5</accession>
<keyword evidence="3" id="KW-1133">Transmembrane helix</keyword>
<dbReference type="GO" id="GO:0016020">
    <property type="term" value="C:membrane"/>
    <property type="evidence" value="ECO:0007669"/>
    <property type="project" value="UniProtKB-SubCell"/>
</dbReference>
<protein>
    <submittedName>
        <fullName evidence="5">Uncharacterized protein</fullName>
    </submittedName>
</protein>
<comment type="subcellular location">
    <subcellularLocation>
        <location evidence="1">Membrane</location>
        <topology evidence="1">Single-pass membrane protein</topology>
    </subcellularLocation>
</comment>
<evidence type="ECO:0000256" key="1">
    <source>
        <dbReference type="ARBA" id="ARBA00004167"/>
    </source>
</evidence>
<sequence length="108" mass="12543">MAQNNVQQELQNQFTDVVSRLKSKQLFQSDWDIASFAIFFIFIGKPQKTLYIQLYSLYNHQKCNDETGSHQDRPRKGKAMVTSVAQDKFIIVTSLRKKQVKSIQNKST</sequence>
<evidence type="ECO:0000256" key="3">
    <source>
        <dbReference type="ARBA" id="ARBA00022989"/>
    </source>
</evidence>
<dbReference type="AlphaFoldDB" id="A0A8B9H7E5"/>
<organism evidence="5 6">
    <name type="scientific">Astyanax mexicanus</name>
    <name type="common">Blind cave fish</name>
    <name type="synonym">Astyanax fasciatus mexicanus</name>
    <dbReference type="NCBI Taxonomy" id="7994"/>
    <lineage>
        <taxon>Eukaryota</taxon>
        <taxon>Metazoa</taxon>
        <taxon>Chordata</taxon>
        <taxon>Craniata</taxon>
        <taxon>Vertebrata</taxon>
        <taxon>Euteleostomi</taxon>
        <taxon>Actinopterygii</taxon>
        <taxon>Neopterygii</taxon>
        <taxon>Teleostei</taxon>
        <taxon>Ostariophysi</taxon>
        <taxon>Characiformes</taxon>
        <taxon>Characoidei</taxon>
        <taxon>Acestrorhamphidae</taxon>
        <taxon>Acestrorhamphinae</taxon>
        <taxon>Astyanax</taxon>
    </lineage>
</organism>